<evidence type="ECO:0000259" key="1">
    <source>
        <dbReference type="Pfam" id="PF08241"/>
    </source>
</evidence>
<dbReference type="RefSeq" id="WP_345529342.1">
    <property type="nucleotide sequence ID" value="NZ_BAABKN010000030.1"/>
</dbReference>
<organism evidence="2 3">
    <name type="scientific">Nocardioides endophyticus</name>
    <dbReference type="NCBI Taxonomy" id="1353775"/>
    <lineage>
        <taxon>Bacteria</taxon>
        <taxon>Bacillati</taxon>
        <taxon>Actinomycetota</taxon>
        <taxon>Actinomycetes</taxon>
        <taxon>Propionibacteriales</taxon>
        <taxon>Nocardioidaceae</taxon>
        <taxon>Nocardioides</taxon>
    </lineage>
</organism>
<dbReference type="Pfam" id="PF08241">
    <property type="entry name" value="Methyltransf_11"/>
    <property type="match status" value="1"/>
</dbReference>
<dbReference type="CDD" id="cd02440">
    <property type="entry name" value="AdoMet_MTases"/>
    <property type="match status" value="1"/>
</dbReference>
<dbReference type="PANTHER" id="PTHR43591">
    <property type="entry name" value="METHYLTRANSFERASE"/>
    <property type="match status" value="1"/>
</dbReference>
<protein>
    <submittedName>
        <fullName evidence="2">Class I SAM-dependent methyltransferase</fullName>
    </submittedName>
</protein>
<proteinExistence type="predicted"/>
<dbReference type="InterPro" id="IPR029063">
    <property type="entry name" value="SAM-dependent_MTases_sf"/>
</dbReference>
<evidence type="ECO:0000313" key="3">
    <source>
        <dbReference type="Proteomes" id="UP001499882"/>
    </source>
</evidence>
<reference evidence="3" key="1">
    <citation type="journal article" date="2019" name="Int. J. Syst. Evol. Microbiol.">
        <title>The Global Catalogue of Microorganisms (GCM) 10K type strain sequencing project: providing services to taxonomists for standard genome sequencing and annotation.</title>
        <authorList>
            <consortium name="The Broad Institute Genomics Platform"/>
            <consortium name="The Broad Institute Genome Sequencing Center for Infectious Disease"/>
            <person name="Wu L."/>
            <person name="Ma J."/>
        </authorList>
    </citation>
    <scope>NUCLEOTIDE SEQUENCE [LARGE SCALE GENOMIC DNA]</scope>
    <source>
        <strain evidence="3">JCM 18532</strain>
    </source>
</reference>
<accession>A0ABP8ZES5</accession>
<dbReference type="EMBL" id="BAABKN010000030">
    <property type="protein sequence ID" value="GAA4754727.1"/>
    <property type="molecule type" value="Genomic_DNA"/>
</dbReference>
<comment type="caution">
    <text evidence="2">The sequence shown here is derived from an EMBL/GenBank/DDBJ whole genome shotgun (WGS) entry which is preliminary data.</text>
</comment>
<dbReference type="PANTHER" id="PTHR43591:SF24">
    <property type="entry name" value="2-METHOXY-6-POLYPRENYL-1,4-BENZOQUINOL METHYLASE, MITOCHONDRIAL"/>
    <property type="match status" value="1"/>
</dbReference>
<dbReference type="GO" id="GO:0032259">
    <property type="term" value="P:methylation"/>
    <property type="evidence" value="ECO:0007669"/>
    <property type="project" value="UniProtKB-KW"/>
</dbReference>
<dbReference type="Gene3D" id="3.40.50.150">
    <property type="entry name" value="Vaccinia Virus protein VP39"/>
    <property type="match status" value="1"/>
</dbReference>
<feature type="domain" description="Methyltransferase type 11" evidence="1">
    <location>
        <begin position="38"/>
        <end position="130"/>
    </location>
</feature>
<keyword evidence="2" id="KW-0489">Methyltransferase</keyword>
<name>A0ABP8ZES5_9ACTN</name>
<keyword evidence="3" id="KW-1185">Reference proteome</keyword>
<keyword evidence="2" id="KW-0808">Transferase</keyword>
<dbReference type="GO" id="GO:0008168">
    <property type="term" value="F:methyltransferase activity"/>
    <property type="evidence" value="ECO:0007669"/>
    <property type="project" value="UniProtKB-KW"/>
</dbReference>
<dbReference type="SUPFAM" id="SSF53335">
    <property type="entry name" value="S-adenosyl-L-methionine-dependent methyltransferases"/>
    <property type="match status" value="1"/>
</dbReference>
<dbReference type="InterPro" id="IPR013216">
    <property type="entry name" value="Methyltransf_11"/>
</dbReference>
<sequence length="252" mass="26593">MTFDVPADAYARFMGRFSEPLGVSFADFAGVAPGMSVLDVGSGPGALTTELVERVGASSVSAIDPSPPFVASLLERLPEVDVRAGAAERLPYDDDVFDATLAQLVVHFMSDPVGGLREMGRVTRPGGVVAACVWDHDGGDTPLSLCWTVARELDPSAVDESGLAGARQGHLEQLCAEAGLTDVQATKLHVDVEFASFDEWWEPYTFGIGPLGAYIGSLDHDGRTALRTGCAERLPAAPFTVRASAWAARARA</sequence>
<dbReference type="Proteomes" id="UP001499882">
    <property type="component" value="Unassembled WGS sequence"/>
</dbReference>
<evidence type="ECO:0000313" key="2">
    <source>
        <dbReference type="EMBL" id="GAA4754727.1"/>
    </source>
</evidence>
<gene>
    <name evidence="2" type="ORF">GCM10023350_45200</name>
</gene>